<name>A0ABW0FBW2_9MICO</name>
<dbReference type="GeneID" id="303298541"/>
<dbReference type="Pfam" id="PF03009">
    <property type="entry name" value="GDPD"/>
    <property type="match status" value="1"/>
</dbReference>
<gene>
    <name evidence="2" type="ORF">ACFPK8_04005</name>
</gene>
<evidence type="ECO:0000313" key="2">
    <source>
        <dbReference type="EMBL" id="MFC5296663.1"/>
    </source>
</evidence>
<dbReference type="PROSITE" id="PS51704">
    <property type="entry name" value="GP_PDE"/>
    <property type="match status" value="1"/>
</dbReference>
<dbReference type="InterPro" id="IPR017946">
    <property type="entry name" value="PLC-like_Pdiesterase_TIM-brl"/>
</dbReference>
<sequence>MSDALPVRQPVPQIVAHRGDPIHEVENTLAAIRRAHHDGAEMVEVDLRLTADGDCVLLHDATTARLWGIDRPVSDQRTAELPEGVPLLRDALAATPARLLLDIPDDDPADDLARAAVGVAREAGVDVVFCGEETAMQAVRAADPTVEIRLTWKTLDPLPDALVEQLRPSSWNPPHELVDAASIVLARTQGLAVTCWTVDDIDRARELAALGVDAITSNRAGELRAALQGR</sequence>
<dbReference type="Proteomes" id="UP001595937">
    <property type="component" value="Unassembled WGS sequence"/>
</dbReference>
<dbReference type="CDD" id="cd08556">
    <property type="entry name" value="GDPD"/>
    <property type="match status" value="1"/>
</dbReference>
<dbReference type="PANTHER" id="PTHR46211:SF1">
    <property type="entry name" value="GLYCEROPHOSPHODIESTER PHOSPHODIESTERASE, CYTOPLASMIC"/>
    <property type="match status" value="1"/>
</dbReference>
<keyword evidence="3" id="KW-1185">Reference proteome</keyword>
<evidence type="ECO:0000313" key="3">
    <source>
        <dbReference type="Proteomes" id="UP001595937"/>
    </source>
</evidence>
<dbReference type="InterPro" id="IPR030395">
    <property type="entry name" value="GP_PDE_dom"/>
</dbReference>
<feature type="domain" description="GP-PDE" evidence="1">
    <location>
        <begin position="12"/>
        <end position="227"/>
    </location>
</feature>
<dbReference type="RefSeq" id="WP_193116239.1">
    <property type="nucleotide sequence ID" value="NZ_BAAAIR010000046.1"/>
</dbReference>
<evidence type="ECO:0000259" key="1">
    <source>
        <dbReference type="PROSITE" id="PS51704"/>
    </source>
</evidence>
<dbReference type="EMBL" id="JBHSLN010000012">
    <property type="protein sequence ID" value="MFC5296663.1"/>
    <property type="molecule type" value="Genomic_DNA"/>
</dbReference>
<organism evidence="2 3">
    <name type="scientific">Brachybacterium tyrofermentans</name>
    <dbReference type="NCBI Taxonomy" id="47848"/>
    <lineage>
        <taxon>Bacteria</taxon>
        <taxon>Bacillati</taxon>
        <taxon>Actinomycetota</taxon>
        <taxon>Actinomycetes</taxon>
        <taxon>Micrococcales</taxon>
        <taxon>Dermabacteraceae</taxon>
        <taxon>Brachybacterium</taxon>
    </lineage>
</organism>
<accession>A0ABW0FBW2</accession>
<proteinExistence type="predicted"/>
<dbReference type="SUPFAM" id="SSF51695">
    <property type="entry name" value="PLC-like phosphodiesterases"/>
    <property type="match status" value="1"/>
</dbReference>
<dbReference type="Gene3D" id="3.20.20.190">
    <property type="entry name" value="Phosphatidylinositol (PI) phosphodiesterase"/>
    <property type="match status" value="1"/>
</dbReference>
<protein>
    <submittedName>
        <fullName evidence="2">Glycerophosphodiester phosphodiesterase</fullName>
    </submittedName>
</protein>
<comment type="caution">
    <text evidence="2">The sequence shown here is derived from an EMBL/GenBank/DDBJ whole genome shotgun (WGS) entry which is preliminary data.</text>
</comment>
<reference evidence="3" key="1">
    <citation type="journal article" date="2019" name="Int. J. Syst. Evol. Microbiol.">
        <title>The Global Catalogue of Microorganisms (GCM) 10K type strain sequencing project: providing services to taxonomists for standard genome sequencing and annotation.</title>
        <authorList>
            <consortium name="The Broad Institute Genomics Platform"/>
            <consortium name="The Broad Institute Genome Sequencing Center for Infectious Disease"/>
            <person name="Wu L."/>
            <person name="Ma J."/>
        </authorList>
    </citation>
    <scope>NUCLEOTIDE SEQUENCE [LARGE SCALE GENOMIC DNA]</scope>
    <source>
        <strain evidence="3">CGMCC 1.16455</strain>
    </source>
</reference>
<dbReference type="PANTHER" id="PTHR46211">
    <property type="entry name" value="GLYCEROPHOSPHORYL DIESTER PHOSPHODIESTERASE"/>
    <property type="match status" value="1"/>
</dbReference>